<dbReference type="Proteomes" id="UP001642409">
    <property type="component" value="Unassembled WGS sequence"/>
</dbReference>
<proteinExistence type="predicted"/>
<organism evidence="2 3">
    <name type="scientific">Hexamita inflata</name>
    <dbReference type="NCBI Taxonomy" id="28002"/>
    <lineage>
        <taxon>Eukaryota</taxon>
        <taxon>Metamonada</taxon>
        <taxon>Diplomonadida</taxon>
        <taxon>Hexamitidae</taxon>
        <taxon>Hexamitinae</taxon>
        <taxon>Hexamita</taxon>
    </lineage>
</organism>
<comment type="caution">
    <text evidence="2">The sequence shown here is derived from an EMBL/GenBank/DDBJ whole genome shotgun (WGS) entry which is preliminary data.</text>
</comment>
<name>A0ABP1HT75_9EUKA</name>
<evidence type="ECO:0000313" key="2">
    <source>
        <dbReference type="EMBL" id="CAL6000615.1"/>
    </source>
</evidence>
<evidence type="ECO:0000313" key="3">
    <source>
        <dbReference type="Proteomes" id="UP001642409"/>
    </source>
</evidence>
<protein>
    <submittedName>
        <fullName evidence="2">Hypothetical_protein</fullName>
    </submittedName>
</protein>
<reference evidence="2 3" key="1">
    <citation type="submission" date="2024-07" db="EMBL/GenBank/DDBJ databases">
        <authorList>
            <person name="Akdeniz Z."/>
        </authorList>
    </citation>
    <scope>NUCLEOTIDE SEQUENCE [LARGE SCALE GENOMIC DNA]</scope>
</reference>
<feature type="region of interest" description="Disordered" evidence="1">
    <location>
        <begin position="1"/>
        <end position="30"/>
    </location>
</feature>
<accession>A0ABP1HT75</accession>
<evidence type="ECO:0000256" key="1">
    <source>
        <dbReference type="SAM" id="MobiDB-lite"/>
    </source>
</evidence>
<feature type="compositionally biased region" description="Basic and acidic residues" evidence="1">
    <location>
        <begin position="16"/>
        <end position="27"/>
    </location>
</feature>
<gene>
    <name evidence="2" type="ORF">HINF_LOCUS16786</name>
</gene>
<keyword evidence="3" id="KW-1185">Reference proteome</keyword>
<sequence length="163" mass="18743">MYRRVKLAQTGASQSRVHEFPQSRTRESPTSLFQRSGCVQKNEQQLMKQGARPRLSLPPRRAGLSNVCRRLRTTNKEYTNTIEAVLNALSHEIPSIEFVFAFRLVVDGTLRRQGLSQLVQHISRSLSVQPRRLCCKSTFVRVSSRIMLRVFSQKRRCLNGNIT</sequence>
<dbReference type="EMBL" id="CAXDID020000041">
    <property type="protein sequence ID" value="CAL6000615.1"/>
    <property type="molecule type" value="Genomic_DNA"/>
</dbReference>